<organism evidence="1 2">
    <name type="scientific">Pistacia atlantica</name>
    <dbReference type="NCBI Taxonomy" id="434234"/>
    <lineage>
        <taxon>Eukaryota</taxon>
        <taxon>Viridiplantae</taxon>
        <taxon>Streptophyta</taxon>
        <taxon>Embryophyta</taxon>
        <taxon>Tracheophyta</taxon>
        <taxon>Spermatophyta</taxon>
        <taxon>Magnoliopsida</taxon>
        <taxon>eudicotyledons</taxon>
        <taxon>Gunneridae</taxon>
        <taxon>Pentapetalae</taxon>
        <taxon>rosids</taxon>
        <taxon>malvids</taxon>
        <taxon>Sapindales</taxon>
        <taxon>Anacardiaceae</taxon>
        <taxon>Pistacia</taxon>
    </lineage>
</organism>
<keyword evidence="2" id="KW-1185">Reference proteome</keyword>
<comment type="caution">
    <text evidence="1">The sequence shown here is derived from an EMBL/GenBank/DDBJ whole genome shotgun (WGS) entry which is preliminary data.</text>
</comment>
<reference evidence="2" key="1">
    <citation type="journal article" date="2023" name="G3 (Bethesda)">
        <title>Genome assembly and association tests identify interacting loci associated with vigor, precocity, and sex in interspecific pistachio rootstocks.</title>
        <authorList>
            <person name="Palmer W."/>
            <person name="Jacygrad E."/>
            <person name="Sagayaradj S."/>
            <person name="Cavanaugh K."/>
            <person name="Han R."/>
            <person name="Bertier L."/>
            <person name="Beede B."/>
            <person name="Kafkas S."/>
            <person name="Golino D."/>
            <person name="Preece J."/>
            <person name="Michelmore R."/>
        </authorList>
    </citation>
    <scope>NUCLEOTIDE SEQUENCE [LARGE SCALE GENOMIC DNA]</scope>
</reference>
<proteinExistence type="predicted"/>
<sequence>MAPYTPQQNGVSERRHRHLVETGLTLLHDASLPLSYWPHAFQTATYLINGQPTPLLQNKSPFEALFGQRPNYHKLRKFGCLCYPLLKPYNTTKMETKSTPCIFLGYSPNQNAYKCMDPLTKRIYISRHVTFDEMQNSSS</sequence>
<dbReference type="Proteomes" id="UP001164250">
    <property type="component" value="Chromosome 11"/>
</dbReference>
<gene>
    <name evidence="1" type="ORF">Patl1_29526</name>
</gene>
<evidence type="ECO:0000313" key="2">
    <source>
        <dbReference type="Proteomes" id="UP001164250"/>
    </source>
</evidence>
<dbReference type="EMBL" id="CM047907">
    <property type="protein sequence ID" value="KAJ0083678.1"/>
    <property type="molecule type" value="Genomic_DNA"/>
</dbReference>
<accession>A0ACC1ABE7</accession>
<protein>
    <submittedName>
        <fullName evidence="1">Uncharacterized protein</fullName>
    </submittedName>
</protein>
<evidence type="ECO:0000313" key="1">
    <source>
        <dbReference type="EMBL" id="KAJ0083678.1"/>
    </source>
</evidence>
<name>A0ACC1ABE7_9ROSI</name>